<dbReference type="Proteomes" id="UP000054804">
    <property type="component" value="Unassembled WGS sequence"/>
</dbReference>
<dbReference type="Gene3D" id="3.30.230.80">
    <property type="match status" value="1"/>
</dbReference>
<keyword evidence="4 10" id="KW-0547">Nucleotide-binding</keyword>
<feature type="binding site" evidence="11">
    <location>
        <begin position="126"/>
        <end position="131"/>
    </location>
    <ligand>
        <name>ATP</name>
        <dbReference type="ChEBI" id="CHEBI:30616"/>
    </ligand>
</feature>
<evidence type="ECO:0000256" key="6">
    <source>
        <dbReference type="ARBA" id="ARBA00023016"/>
    </source>
</evidence>
<dbReference type="STRING" id="1765722.AT728_40340"/>
<feature type="region of interest" description="C" evidence="10">
    <location>
        <begin position="577"/>
        <end position="654"/>
    </location>
</feature>
<dbReference type="RefSeq" id="WP_058845551.1">
    <property type="nucleotide sequence ID" value="NZ_LOCL01000012.1"/>
</dbReference>
<name>A0A0W7XC63_9ACTN</name>
<dbReference type="FunFam" id="3.30.565.10:FF:000009">
    <property type="entry name" value="Molecular chaperone HtpG"/>
    <property type="match status" value="1"/>
</dbReference>
<evidence type="ECO:0000256" key="10">
    <source>
        <dbReference type="HAMAP-Rule" id="MF_00505"/>
    </source>
</evidence>
<dbReference type="AlphaFoldDB" id="A0A0W7XC63"/>
<dbReference type="GO" id="GO:0051082">
    <property type="term" value="F:unfolded protein binding"/>
    <property type="evidence" value="ECO:0007669"/>
    <property type="project" value="UniProtKB-UniRule"/>
</dbReference>
<comment type="subcellular location">
    <subcellularLocation>
        <location evidence="1 10">Cytoplasm</location>
    </subcellularLocation>
</comment>
<dbReference type="InterPro" id="IPR020575">
    <property type="entry name" value="Hsp90_N"/>
</dbReference>
<dbReference type="GO" id="GO:0005737">
    <property type="term" value="C:cytoplasm"/>
    <property type="evidence" value="ECO:0007669"/>
    <property type="project" value="UniProtKB-SubCell"/>
</dbReference>
<evidence type="ECO:0000256" key="2">
    <source>
        <dbReference type="ARBA" id="ARBA00008239"/>
    </source>
</evidence>
<evidence type="ECO:0000256" key="1">
    <source>
        <dbReference type="ARBA" id="ARBA00004496"/>
    </source>
</evidence>
<evidence type="ECO:0000313" key="15">
    <source>
        <dbReference type="Proteomes" id="UP000054804"/>
    </source>
</evidence>
<dbReference type="InterPro" id="IPR020568">
    <property type="entry name" value="Ribosomal_Su5_D2-typ_SF"/>
</dbReference>
<dbReference type="Pfam" id="PF00183">
    <property type="entry name" value="HSP90"/>
    <property type="match status" value="1"/>
</dbReference>
<dbReference type="Gene3D" id="1.20.120.790">
    <property type="entry name" value="Heat shock protein 90, C-terminal domain"/>
    <property type="match status" value="1"/>
</dbReference>
<dbReference type="GO" id="GO:0016887">
    <property type="term" value="F:ATP hydrolysis activity"/>
    <property type="evidence" value="ECO:0007669"/>
    <property type="project" value="InterPro"/>
</dbReference>
<dbReference type="PIRSF" id="PIRSF002583">
    <property type="entry name" value="Hsp90"/>
    <property type="match status" value="1"/>
</dbReference>
<comment type="subunit">
    <text evidence="10">Homodimer.</text>
</comment>
<feature type="binding site" evidence="11">
    <location>
        <position position="36"/>
    </location>
    <ligand>
        <name>ATP</name>
        <dbReference type="ChEBI" id="CHEBI:30616"/>
    </ligand>
</feature>
<dbReference type="Pfam" id="PF13589">
    <property type="entry name" value="HATPase_c_3"/>
    <property type="match status" value="1"/>
</dbReference>
<dbReference type="HAMAP" id="MF_00505">
    <property type="entry name" value="HSP90"/>
    <property type="match status" value="1"/>
</dbReference>
<protein>
    <recommendedName>
        <fullName evidence="9 10">Chaperone protein HtpG</fullName>
    </recommendedName>
    <alternativeName>
        <fullName evidence="10">Heat shock protein HtpG</fullName>
    </alternativeName>
    <alternativeName>
        <fullName evidence="10">High temperature protein G</fullName>
    </alternativeName>
</protein>
<dbReference type="Gene3D" id="3.30.565.10">
    <property type="entry name" value="Histidine kinase-like ATPase, C-terminal domain"/>
    <property type="match status" value="1"/>
</dbReference>
<dbReference type="SUPFAM" id="SSF110942">
    <property type="entry name" value="HSP90 C-terminal domain"/>
    <property type="match status" value="1"/>
</dbReference>
<dbReference type="EMBL" id="LOCL01000012">
    <property type="protein sequence ID" value="KUF20335.1"/>
    <property type="molecule type" value="Genomic_DNA"/>
</dbReference>
<feature type="binding site" evidence="11">
    <location>
        <position position="82"/>
    </location>
    <ligand>
        <name>ATP</name>
        <dbReference type="ChEBI" id="CHEBI:30616"/>
    </ligand>
</feature>
<comment type="caution">
    <text evidence="14">The sequence shown here is derived from an EMBL/GenBank/DDBJ whole genome shotgun (WGS) entry which is preliminary data.</text>
</comment>
<dbReference type="NCBIfam" id="NF003555">
    <property type="entry name" value="PRK05218.1"/>
    <property type="match status" value="1"/>
</dbReference>
<dbReference type="SMART" id="SM00387">
    <property type="entry name" value="HATPase_c"/>
    <property type="match status" value="1"/>
</dbReference>
<dbReference type="CDD" id="cd16927">
    <property type="entry name" value="HATPase_Hsp90-like"/>
    <property type="match status" value="1"/>
</dbReference>
<organism evidence="14 15">
    <name type="scientific">Streptomyces silvensis</name>
    <dbReference type="NCBI Taxonomy" id="1765722"/>
    <lineage>
        <taxon>Bacteria</taxon>
        <taxon>Bacillati</taxon>
        <taxon>Actinomycetota</taxon>
        <taxon>Actinomycetes</taxon>
        <taxon>Kitasatosporales</taxon>
        <taxon>Streptomycetaceae</taxon>
        <taxon>Streptomyces</taxon>
    </lineage>
</organism>
<keyword evidence="3 10" id="KW-0963">Cytoplasm</keyword>
<feature type="binding site" evidence="11">
    <location>
        <position position="360"/>
    </location>
    <ligand>
        <name>ATP</name>
        <dbReference type="ChEBI" id="CHEBI:30616"/>
    </ligand>
</feature>
<feature type="binding site" evidence="11">
    <location>
        <position position="87"/>
    </location>
    <ligand>
        <name>ATP</name>
        <dbReference type="ChEBI" id="CHEBI:30616"/>
    </ligand>
</feature>
<dbReference type="SUPFAM" id="SSF55874">
    <property type="entry name" value="ATPase domain of HSP90 chaperone/DNA topoisomerase II/histidine kinase"/>
    <property type="match status" value="1"/>
</dbReference>
<dbReference type="PANTHER" id="PTHR11528">
    <property type="entry name" value="HEAT SHOCK PROTEIN 90 FAMILY MEMBER"/>
    <property type="match status" value="1"/>
</dbReference>
<evidence type="ECO:0000313" key="14">
    <source>
        <dbReference type="EMBL" id="KUF20335.1"/>
    </source>
</evidence>
<dbReference type="Gene3D" id="3.40.50.11260">
    <property type="match status" value="1"/>
</dbReference>
<feature type="region of interest" description="B" evidence="10">
    <location>
        <begin position="361"/>
        <end position="576"/>
    </location>
</feature>
<dbReference type="InterPro" id="IPR019805">
    <property type="entry name" value="Heat_shock_protein_90_CS"/>
</dbReference>
<dbReference type="OrthoDB" id="9802640at2"/>
<accession>A0A0W7XC63</accession>
<keyword evidence="7 10" id="KW-0143">Chaperone</keyword>
<evidence type="ECO:0000256" key="7">
    <source>
        <dbReference type="ARBA" id="ARBA00023186"/>
    </source>
</evidence>
<evidence type="ECO:0000256" key="12">
    <source>
        <dbReference type="SAM" id="MobiDB-lite"/>
    </source>
</evidence>
<feature type="region of interest" description="A; substrate-binding" evidence="10">
    <location>
        <begin position="1"/>
        <end position="360"/>
    </location>
</feature>
<dbReference type="InterPro" id="IPR036890">
    <property type="entry name" value="HATPase_C_sf"/>
</dbReference>
<reference evidence="14 15" key="1">
    <citation type="submission" date="2015-12" db="EMBL/GenBank/DDBJ databases">
        <title>Draft genome sequence of Streptomyces silvensis ATCC 53525, a producer of novel hormone antagonists.</title>
        <authorList>
            <person name="Johnston C.W."/>
            <person name="Li Y."/>
            <person name="Magarvey N.A."/>
        </authorList>
    </citation>
    <scope>NUCLEOTIDE SEQUENCE [LARGE SCALE GENOMIC DNA]</scope>
    <source>
        <strain evidence="14 15">ATCC 53525</strain>
    </source>
</reference>
<feature type="binding site" evidence="11">
    <location>
        <begin position="102"/>
        <end position="103"/>
    </location>
    <ligand>
        <name>ATP</name>
        <dbReference type="ChEBI" id="CHEBI:30616"/>
    </ligand>
</feature>
<evidence type="ECO:0000256" key="8">
    <source>
        <dbReference type="ARBA" id="ARBA00058590"/>
    </source>
</evidence>
<keyword evidence="5 10" id="KW-0067">ATP-binding</keyword>
<comment type="function">
    <text evidence="8 10">Molecular chaperone. Has ATPase activity.</text>
</comment>
<dbReference type="GO" id="GO:0005524">
    <property type="term" value="F:ATP binding"/>
    <property type="evidence" value="ECO:0007669"/>
    <property type="project" value="UniProtKB-UniRule"/>
</dbReference>
<dbReference type="FunFam" id="3.30.230.80:FF:000002">
    <property type="entry name" value="Molecular chaperone HtpG"/>
    <property type="match status" value="1"/>
</dbReference>
<sequence>MSTETTETFEFQVEARQLLHLMIHSIYSNKDVFLRELISNASDALDKIRLAALRDSSLDADISDLHIDIEADKSARTLTVRDNGIGMSRDEVVALIGTIANSGTAQFLKELKEAEDASAAEGLIGQFGVGFYASFMVADEVTLVTRRAGESQGTRWTSTGEGTYTVDTVDDAPQGTAVTLHLKPEDTEDRLYDYAEPWKIREIVKRYSDFITWPVRMAPEPRTDAGADGSGGEGAEGAENTDAAPPAPETLNSMKALWARSRDEVTDEEYHELYKHISHDWQDPLETIRLQAEGTFEYQALLFLPSHAPHDLFNQGYKRGVQLYVKRVFIMEDCDALMPSYLRFVKGVVDAQDLSLNVSREMLQQDRQIQLMNRRLAKKVLATVKDLRTKAPERYATFWREFGAVVKEGLIGDYENRDALLEVSSFATTHDEEAPTTLRQYVERMPEGQEHIFYLTGESRQALENSPHMETFRAKGIEVLLLTDPVDEVWVDSVPAYDGKQLRSVAKGEVDLGTEEEKQEAEKERKQHQEQFAGLLTWMSEHLKENVKEVRLSSRLTVSPACLVSDTHDVTPALESMYRAMGQSLPHTKRILELNPSHALVGGLNQAHGERPGDDVLAETAELLYDMALLAEGGTPNDPARFVKLMADRIERTL</sequence>
<feature type="binding site" evidence="11">
    <location>
        <position position="40"/>
    </location>
    <ligand>
        <name>ATP</name>
        <dbReference type="ChEBI" id="CHEBI:30616"/>
    </ligand>
</feature>
<feature type="region of interest" description="Disordered" evidence="12">
    <location>
        <begin position="219"/>
        <end position="249"/>
    </location>
</feature>
<feature type="binding site" evidence="11">
    <location>
        <position position="176"/>
    </location>
    <ligand>
        <name>ATP</name>
        <dbReference type="ChEBI" id="CHEBI:30616"/>
    </ligand>
</feature>
<dbReference type="InterPro" id="IPR037196">
    <property type="entry name" value="HSP90_C"/>
</dbReference>
<evidence type="ECO:0000256" key="11">
    <source>
        <dbReference type="PIRSR" id="PIRSR002583-1"/>
    </source>
</evidence>
<keyword evidence="6 10" id="KW-0346">Stress response</keyword>
<keyword evidence="15" id="KW-1185">Reference proteome</keyword>
<gene>
    <name evidence="10" type="primary">htpG</name>
    <name evidence="14" type="ORF">AT728_40340</name>
</gene>
<evidence type="ECO:0000256" key="5">
    <source>
        <dbReference type="ARBA" id="ARBA00022840"/>
    </source>
</evidence>
<evidence type="ECO:0000256" key="4">
    <source>
        <dbReference type="ARBA" id="ARBA00022741"/>
    </source>
</evidence>
<evidence type="ECO:0000259" key="13">
    <source>
        <dbReference type="SMART" id="SM00387"/>
    </source>
</evidence>
<dbReference type="PROSITE" id="PS00298">
    <property type="entry name" value="HSP90"/>
    <property type="match status" value="1"/>
</dbReference>
<dbReference type="InterPro" id="IPR001404">
    <property type="entry name" value="Hsp90_fam"/>
</dbReference>
<comment type="similarity">
    <text evidence="2 10">Belongs to the heat shock protein 90 family.</text>
</comment>
<proteinExistence type="inferred from homology"/>
<dbReference type="GO" id="GO:0140662">
    <property type="term" value="F:ATP-dependent protein folding chaperone"/>
    <property type="evidence" value="ECO:0007669"/>
    <property type="project" value="InterPro"/>
</dbReference>
<feature type="domain" description="Histidine kinase/HSP90-like ATPase" evidence="13">
    <location>
        <begin position="29"/>
        <end position="186"/>
    </location>
</feature>
<evidence type="ECO:0000256" key="9">
    <source>
        <dbReference type="ARBA" id="ARBA00070675"/>
    </source>
</evidence>
<dbReference type="SUPFAM" id="SSF54211">
    <property type="entry name" value="Ribosomal protein S5 domain 2-like"/>
    <property type="match status" value="1"/>
</dbReference>
<dbReference type="FunFam" id="1.20.120.790:FF:000006">
    <property type="entry name" value="Chaperone protein HtpG"/>
    <property type="match status" value="1"/>
</dbReference>
<dbReference type="InterPro" id="IPR003594">
    <property type="entry name" value="HATPase_dom"/>
</dbReference>
<dbReference type="PRINTS" id="PR00775">
    <property type="entry name" value="HEATSHOCK90"/>
</dbReference>
<evidence type="ECO:0000256" key="3">
    <source>
        <dbReference type="ARBA" id="ARBA00022490"/>
    </source>
</evidence>